<feature type="transmembrane region" description="Helical" evidence="1">
    <location>
        <begin position="212"/>
        <end position="233"/>
    </location>
</feature>
<feature type="transmembrane region" description="Helical" evidence="1">
    <location>
        <begin position="129"/>
        <end position="153"/>
    </location>
</feature>
<evidence type="ECO:0000313" key="3">
    <source>
        <dbReference type="Proteomes" id="UP000588112"/>
    </source>
</evidence>
<gene>
    <name evidence="2" type="ORF">BJ981_002060</name>
</gene>
<evidence type="ECO:0000256" key="1">
    <source>
        <dbReference type="SAM" id="Phobius"/>
    </source>
</evidence>
<proteinExistence type="predicted"/>
<name>A0A7W9DPF2_9ACTN</name>
<keyword evidence="1" id="KW-0472">Membrane</keyword>
<protein>
    <submittedName>
        <fullName evidence="2">Uncharacterized protein</fullName>
    </submittedName>
</protein>
<keyword evidence="3" id="KW-1185">Reference proteome</keyword>
<feature type="transmembrane region" description="Helical" evidence="1">
    <location>
        <begin position="165"/>
        <end position="184"/>
    </location>
</feature>
<evidence type="ECO:0000313" key="2">
    <source>
        <dbReference type="EMBL" id="MBB5626361.1"/>
    </source>
</evidence>
<organism evidence="2 3">
    <name type="scientific">Sphaerisporangium krabiense</name>
    <dbReference type="NCBI Taxonomy" id="763782"/>
    <lineage>
        <taxon>Bacteria</taxon>
        <taxon>Bacillati</taxon>
        <taxon>Actinomycetota</taxon>
        <taxon>Actinomycetes</taxon>
        <taxon>Streptosporangiales</taxon>
        <taxon>Streptosporangiaceae</taxon>
        <taxon>Sphaerisporangium</taxon>
    </lineage>
</organism>
<dbReference type="EMBL" id="JACHBR010000001">
    <property type="protein sequence ID" value="MBB5626361.1"/>
    <property type="molecule type" value="Genomic_DNA"/>
</dbReference>
<dbReference type="Proteomes" id="UP000588112">
    <property type="component" value="Unassembled WGS sequence"/>
</dbReference>
<reference evidence="2 3" key="1">
    <citation type="submission" date="2020-08" db="EMBL/GenBank/DDBJ databases">
        <title>Sequencing the genomes of 1000 actinobacteria strains.</title>
        <authorList>
            <person name="Klenk H.-P."/>
        </authorList>
    </citation>
    <scope>NUCLEOTIDE SEQUENCE [LARGE SCALE GENOMIC DNA]</scope>
    <source>
        <strain evidence="2 3">DSM 45790</strain>
    </source>
</reference>
<keyword evidence="1" id="KW-0812">Transmembrane</keyword>
<sequence length="234" mass="26368">MAVQRTGTRIEIHKLGNLRLFREDMEDIANALAELGDLEIICDNTYRADRGEDFSGLPERIESLQYVVAVDDVRSAVRDPRRIEVELSRWTSYVRLVEPDVLCEGILSRIRTVVSRPSRRRININHRGLMAAHTIFTLGLAAVTAAQGATWIITNKISSGGINYLIAPFGLWVAVSLGLMFLLARGRGPRVSLRNYYRSDRPSFWRRTRDDWLVQIIGGALFLVLGFILGKVAS</sequence>
<dbReference type="AlphaFoldDB" id="A0A7W9DPF2"/>
<keyword evidence="1" id="KW-1133">Transmembrane helix</keyword>
<comment type="caution">
    <text evidence="2">The sequence shown here is derived from an EMBL/GenBank/DDBJ whole genome shotgun (WGS) entry which is preliminary data.</text>
</comment>
<dbReference type="RefSeq" id="WP_184610282.1">
    <property type="nucleotide sequence ID" value="NZ_BOOS01000027.1"/>
</dbReference>
<accession>A0A7W9DPF2</accession>